<feature type="repeat" description="ANK" evidence="3">
    <location>
        <begin position="295"/>
        <end position="327"/>
    </location>
</feature>
<dbReference type="SMART" id="SM00248">
    <property type="entry name" value="ANK"/>
    <property type="match status" value="5"/>
</dbReference>
<protein>
    <recommendedName>
        <fullName evidence="7">Ankyrin repeat protein</fullName>
    </recommendedName>
</protein>
<dbReference type="InterPro" id="IPR009003">
    <property type="entry name" value="Peptidase_S1_PA"/>
</dbReference>
<evidence type="ECO:0000313" key="6">
    <source>
        <dbReference type="Proteomes" id="UP000664096"/>
    </source>
</evidence>
<dbReference type="Pfam" id="PF13365">
    <property type="entry name" value="Trypsin_2"/>
    <property type="match status" value="1"/>
</dbReference>
<dbReference type="Proteomes" id="UP000664096">
    <property type="component" value="Unassembled WGS sequence"/>
</dbReference>
<feature type="signal peptide" evidence="4">
    <location>
        <begin position="1"/>
        <end position="25"/>
    </location>
</feature>
<evidence type="ECO:0000313" key="5">
    <source>
        <dbReference type="EMBL" id="MBN9669304.1"/>
    </source>
</evidence>
<proteinExistence type="predicted"/>
<dbReference type="EMBL" id="JAEKJZ010000001">
    <property type="protein sequence ID" value="MBN9669304.1"/>
    <property type="molecule type" value="Genomic_DNA"/>
</dbReference>
<sequence>MKMIKVRTFFLSSACLLIMAVSAVASNSTTNVFRMYATGCGARGGQERQFNGFKVLGVKGIVTVLHGITNCQNYTAFNSDGSWEIKPVQFNLAADLVVLSSADFERDFNVTIGFEPATVKGEQDLEIPAFPPDARRPFHTPVRTEKEGELFTTWNQTDYAAEIAERGGSPATSLKMISFSGRTVKGHSGAPLLDNKGHVVAVLQGGLAEAEHGFAVQISELERLVEFDLSVFAGIRDKGVSLFALAEGGWAVELLKKHGVERTNASFVAEARAGRNDIVLALLQDDIHPDAHPPGGERPLVAAVSEGRVTVARILVQYGASLDGEQGGNAISKASEVQDLTLFKIVAGLDKSIAYSGSEADLRNVSHRALEVAISWDFAPGITQVLAEHPGLALEPLPNGKWPLQFAAESKASDSASRLVAAGANQETRDAILTAIKGDDLPMVEVLRRFWNDVEGDCNLVGTAINYGSKNVLSGVLEGSNVNGRVCGDDTPLFAALKSGKFRLLPSILDARPFIRNPFTGQVPDNPSLEMIEIDNLNRRLVSQMIKNGETKKAILTTFGGLMNQRLLITGDLLADSAHALRLDLVSALLPFVNDGTTFCSEVSGDRPLHATVKGYVDGDRSAASLDRAKKIITLLINEFPDYIGNDCNDVYAEQFAISTPELLTFLLEDSKLRTGEWKNMLRQTLAWAAYNNELSAIELLLESEADLCKKIQLLGLPDRSRIVDVTNWLPTGSDYAPIHIALAASQRDAFMVLWDRYVERVEEEHSQRRDFTCTRIYESLLDTAACSYNVELLKVVLSRSPEGTDFTNSLLHTPYYCSAWRNKTNVIDALNNIGLAASGSVFRKIEKNNHIEPETLNGLCEGWLSRLKKQDWYSKWCN</sequence>
<evidence type="ECO:0000256" key="1">
    <source>
        <dbReference type="ARBA" id="ARBA00022737"/>
    </source>
</evidence>
<dbReference type="PROSITE" id="PS50297">
    <property type="entry name" value="ANK_REP_REGION"/>
    <property type="match status" value="1"/>
</dbReference>
<reference evidence="5" key="1">
    <citation type="submission" date="2020-12" db="EMBL/GenBank/DDBJ databases">
        <title>Oil enriched cultivation method for isolating marine PHA-producing bacteria.</title>
        <authorList>
            <person name="Zheng W."/>
            <person name="Yu S."/>
            <person name="Huang Y."/>
        </authorList>
    </citation>
    <scope>NUCLEOTIDE SEQUENCE</scope>
    <source>
        <strain evidence="5">SY-2-12</strain>
    </source>
</reference>
<keyword evidence="4" id="KW-0732">Signal</keyword>
<accession>A0A939EB70</accession>
<evidence type="ECO:0008006" key="7">
    <source>
        <dbReference type="Google" id="ProtNLM"/>
    </source>
</evidence>
<evidence type="ECO:0000256" key="4">
    <source>
        <dbReference type="SAM" id="SignalP"/>
    </source>
</evidence>
<dbReference type="PANTHER" id="PTHR24198:SF165">
    <property type="entry name" value="ANKYRIN REPEAT-CONTAINING PROTEIN-RELATED"/>
    <property type="match status" value="1"/>
</dbReference>
<keyword evidence="2 3" id="KW-0040">ANK repeat</keyword>
<evidence type="ECO:0000256" key="2">
    <source>
        <dbReference type="ARBA" id="ARBA00023043"/>
    </source>
</evidence>
<dbReference type="AlphaFoldDB" id="A0A939EB70"/>
<evidence type="ECO:0000256" key="3">
    <source>
        <dbReference type="PROSITE-ProRule" id="PRU00023"/>
    </source>
</evidence>
<dbReference type="PANTHER" id="PTHR24198">
    <property type="entry name" value="ANKYRIN REPEAT AND PROTEIN KINASE DOMAIN-CONTAINING PROTEIN"/>
    <property type="match status" value="1"/>
</dbReference>
<dbReference type="InterPro" id="IPR043504">
    <property type="entry name" value="Peptidase_S1_PA_chymotrypsin"/>
</dbReference>
<feature type="chain" id="PRO_5037390315" description="Ankyrin repeat protein" evidence="4">
    <location>
        <begin position="26"/>
        <end position="879"/>
    </location>
</feature>
<dbReference type="SUPFAM" id="SSF50494">
    <property type="entry name" value="Trypsin-like serine proteases"/>
    <property type="match status" value="1"/>
</dbReference>
<dbReference type="Gene3D" id="1.25.40.20">
    <property type="entry name" value="Ankyrin repeat-containing domain"/>
    <property type="match status" value="2"/>
</dbReference>
<name>A0A939EB70_9HYPH</name>
<dbReference type="InterPro" id="IPR036770">
    <property type="entry name" value="Ankyrin_rpt-contain_sf"/>
</dbReference>
<dbReference type="SUPFAM" id="SSF48403">
    <property type="entry name" value="Ankyrin repeat"/>
    <property type="match status" value="1"/>
</dbReference>
<dbReference type="Gene3D" id="2.40.10.10">
    <property type="entry name" value="Trypsin-like serine proteases"/>
    <property type="match status" value="1"/>
</dbReference>
<dbReference type="RefSeq" id="WP_207138877.1">
    <property type="nucleotide sequence ID" value="NZ_JAEKJZ010000001.1"/>
</dbReference>
<dbReference type="PROSITE" id="PS50088">
    <property type="entry name" value="ANK_REPEAT"/>
    <property type="match status" value="1"/>
</dbReference>
<organism evidence="5 6">
    <name type="scientific">Roseibium aggregatum</name>
    <dbReference type="NCBI Taxonomy" id="187304"/>
    <lineage>
        <taxon>Bacteria</taxon>
        <taxon>Pseudomonadati</taxon>
        <taxon>Pseudomonadota</taxon>
        <taxon>Alphaproteobacteria</taxon>
        <taxon>Hyphomicrobiales</taxon>
        <taxon>Stappiaceae</taxon>
        <taxon>Roseibium</taxon>
    </lineage>
</organism>
<keyword evidence="1" id="KW-0677">Repeat</keyword>
<dbReference type="InterPro" id="IPR002110">
    <property type="entry name" value="Ankyrin_rpt"/>
</dbReference>
<gene>
    <name evidence="5" type="ORF">JF539_03065</name>
</gene>
<comment type="caution">
    <text evidence="5">The sequence shown here is derived from an EMBL/GenBank/DDBJ whole genome shotgun (WGS) entry which is preliminary data.</text>
</comment>